<sequence length="228" mass="25341">MTELLSNITQDLNLLPLQAPVVIAKIAVAFLCSFFIAFIYRKTYRGPGYSVAYTHTLILLSMTTAVVIMVIGNNLARAFGLVGAMSIVRFRHAVKNTQDIVYIFFALAVGMAAGVGFYTIAIVGTLFISLVIYLLARSRLGTPRRDDYLLQFSTRSAGDESPPWLAVLNRHCRKLTPINVRSLGDSELMELSYYVRLHDTARGDALIEELNRVPGVDGVNLFFDEEQI</sequence>
<dbReference type="AlphaFoldDB" id="A0A7V0XFV8"/>
<feature type="transmembrane region" description="Helical" evidence="1">
    <location>
        <begin position="102"/>
        <end position="135"/>
    </location>
</feature>
<name>A0A7V0XFV8_UNCW3</name>
<evidence type="ECO:0000313" key="2">
    <source>
        <dbReference type="EMBL" id="HDR00102.1"/>
    </source>
</evidence>
<keyword evidence="1" id="KW-1133">Transmembrane helix</keyword>
<evidence type="ECO:0000256" key="1">
    <source>
        <dbReference type="SAM" id="Phobius"/>
    </source>
</evidence>
<dbReference type="Proteomes" id="UP000885672">
    <property type="component" value="Unassembled WGS sequence"/>
</dbReference>
<dbReference type="InterPro" id="IPR032531">
    <property type="entry name" value="DUF4956"/>
</dbReference>
<dbReference type="Pfam" id="PF16316">
    <property type="entry name" value="DUF4956"/>
    <property type="match status" value="1"/>
</dbReference>
<gene>
    <name evidence="2" type="ORF">ENN51_07465</name>
</gene>
<protein>
    <submittedName>
        <fullName evidence="2">DUF4956 domain-containing protein</fullName>
    </submittedName>
</protein>
<keyword evidence="1" id="KW-0812">Transmembrane</keyword>
<proteinExistence type="predicted"/>
<comment type="caution">
    <text evidence="2">The sequence shown here is derived from an EMBL/GenBank/DDBJ whole genome shotgun (WGS) entry which is preliminary data.</text>
</comment>
<accession>A0A7V0XFV8</accession>
<feature type="transmembrane region" description="Helical" evidence="1">
    <location>
        <begin position="52"/>
        <end position="72"/>
    </location>
</feature>
<reference evidence="2" key="1">
    <citation type="journal article" date="2020" name="mSystems">
        <title>Genome- and Community-Level Interaction Insights into Carbon Utilization and Element Cycling Functions of Hydrothermarchaeota in Hydrothermal Sediment.</title>
        <authorList>
            <person name="Zhou Z."/>
            <person name="Liu Y."/>
            <person name="Xu W."/>
            <person name="Pan J."/>
            <person name="Luo Z.H."/>
            <person name="Li M."/>
        </authorList>
    </citation>
    <scope>NUCLEOTIDE SEQUENCE [LARGE SCALE GENOMIC DNA]</scope>
    <source>
        <strain evidence="2">SpSt-1182</strain>
    </source>
</reference>
<feature type="transmembrane region" description="Helical" evidence="1">
    <location>
        <begin position="20"/>
        <end position="40"/>
    </location>
</feature>
<keyword evidence="1" id="KW-0472">Membrane</keyword>
<organism evidence="2">
    <name type="scientific">candidate division WOR-3 bacterium</name>
    <dbReference type="NCBI Taxonomy" id="2052148"/>
    <lineage>
        <taxon>Bacteria</taxon>
        <taxon>Bacteria division WOR-3</taxon>
    </lineage>
</organism>
<dbReference type="EMBL" id="DSBX01000276">
    <property type="protein sequence ID" value="HDR00102.1"/>
    <property type="molecule type" value="Genomic_DNA"/>
</dbReference>